<gene>
    <name evidence="2" type="ORF">UFOPK2162_00710</name>
</gene>
<feature type="region of interest" description="Disordered" evidence="1">
    <location>
        <begin position="142"/>
        <end position="163"/>
    </location>
</feature>
<evidence type="ECO:0000256" key="1">
    <source>
        <dbReference type="SAM" id="MobiDB-lite"/>
    </source>
</evidence>
<dbReference type="EMBL" id="CAEZVZ010000087">
    <property type="protein sequence ID" value="CAB4644827.1"/>
    <property type="molecule type" value="Genomic_DNA"/>
</dbReference>
<name>A0A6J6K583_9ZZZZ</name>
<dbReference type="AlphaFoldDB" id="A0A6J6K583"/>
<accession>A0A6J6K583</accession>
<protein>
    <submittedName>
        <fullName evidence="2">Unannotated protein</fullName>
    </submittedName>
</protein>
<evidence type="ECO:0000313" key="2">
    <source>
        <dbReference type="EMBL" id="CAB4644827.1"/>
    </source>
</evidence>
<proteinExistence type="predicted"/>
<reference evidence="2" key="1">
    <citation type="submission" date="2020-05" db="EMBL/GenBank/DDBJ databases">
        <authorList>
            <person name="Chiriac C."/>
            <person name="Salcher M."/>
            <person name="Ghai R."/>
            <person name="Kavagutti S V."/>
        </authorList>
    </citation>
    <scope>NUCLEOTIDE SEQUENCE</scope>
</reference>
<feature type="compositionally biased region" description="Low complexity" evidence="1">
    <location>
        <begin position="142"/>
        <end position="151"/>
    </location>
</feature>
<sequence length="163" mass="16659">MILIKKIGAVTALALALSTPGAVAADTPAPLNTLTAREQAVIDFQSSMATYTASVRALHDKFRSDLAAFQAAQSARQALIRPLVDARQAAVAQANAAFTAAIANVTTQEGRDAVVKTRKDAIAAAHATFKSAVEALGAAPVKPAKPTLPTKPVKPAPAPKAGN</sequence>
<feature type="compositionally biased region" description="Pro residues" evidence="1">
    <location>
        <begin position="152"/>
        <end position="163"/>
    </location>
</feature>
<organism evidence="2">
    <name type="scientific">freshwater metagenome</name>
    <dbReference type="NCBI Taxonomy" id="449393"/>
    <lineage>
        <taxon>unclassified sequences</taxon>
        <taxon>metagenomes</taxon>
        <taxon>ecological metagenomes</taxon>
    </lineage>
</organism>